<dbReference type="SUPFAM" id="SSF52096">
    <property type="entry name" value="ClpP/crotonase"/>
    <property type="match status" value="1"/>
</dbReference>
<dbReference type="InterPro" id="IPR001753">
    <property type="entry name" value="Enoyl-CoA_hydra/iso"/>
</dbReference>
<gene>
    <name evidence="2" type="ORF">SEPMUDRAFT_83584</name>
</gene>
<sequence>MSSTTSKAGKVLFEIPLRDESDGVEEGDRAGANDNKIVCTEPAPRVYLLTFRNAPDNRLVTSFCKSLLLSLSILQHRHPQGVVITTSSLPKFYSNGMDISHSNFHADYLPTYLYGLFRRLLTFPMPTIALVNGHAFAGGFMLAMMHDYRVMNVERGWVCLNELELGLPLRGAMLGVFREKVRDAGVLRKVVLEAKRFSGQEALQDGLVDGLGGLEETLRLVEEWGLVGKVAGREKGKSSVYGKLKREMWRGTIALLDDWVDESTRLGRMEREVREEDRVSLRSVENWER</sequence>
<accession>M3AZY0</accession>
<dbReference type="GeneID" id="27907474"/>
<dbReference type="RefSeq" id="XP_016761208.1">
    <property type="nucleotide sequence ID" value="XM_016910337.1"/>
</dbReference>
<dbReference type="GO" id="GO:0004165">
    <property type="term" value="F:delta(3)-delta(2)-enoyl-CoA isomerase activity"/>
    <property type="evidence" value="ECO:0007669"/>
    <property type="project" value="TreeGrafter"/>
</dbReference>
<dbReference type="GO" id="GO:0005777">
    <property type="term" value="C:peroxisome"/>
    <property type="evidence" value="ECO:0007669"/>
    <property type="project" value="TreeGrafter"/>
</dbReference>
<protein>
    <submittedName>
        <fullName evidence="2">ClpP/crotonase</fullName>
    </submittedName>
</protein>
<keyword evidence="3" id="KW-1185">Reference proteome</keyword>
<dbReference type="GO" id="GO:0006635">
    <property type="term" value="P:fatty acid beta-oxidation"/>
    <property type="evidence" value="ECO:0007669"/>
    <property type="project" value="TreeGrafter"/>
</dbReference>
<dbReference type="OrthoDB" id="1696280at2759"/>
<reference evidence="2 3" key="1">
    <citation type="journal article" date="2012" name="PLoS Pathog.">
        <title>Diverse lifestyles and strategies of plant pathogenesis encoded in the genomes of eighteen Dothideomycetes fungi.</title>
        <authorList>
            <person name="Ohm R.A."/>
            <person name="Feau N."/>
            <person name="Henrissat B."/>
            <person name="Schoch C.L."/>
            <person name="Horwitz B.A."/>
            <person name="Barry K.W."/>
            <person name="Condon B.J."/>
            <person name="Copeland A.C."/>
            <person name="Dhillon B."/>
            <person name="Glaser F."/>
            <person name="Hesse C.N."/>
            <person name="Kosti I."/>
            <person name="LaButti K."/>
            <person name="Lindquist E.A."/>
            <person name="Lucas S."/>
            <person name="Salamov A.A."/>
            <person name="Bradshaw R.E."/>
            <person name="Ciuffetti L."/>
            <person name="Hamelin R.C."/>
            <person name="Kema G.H.J."/>
            <person name="Lawrence C."/>
            <person name="Scott J.A."/>
            <person name="Spatafora J.W."/>
            <person name="Turgeon B.G."/>
            <person name="de Wit P.J.G.M."/>
            <person name="Zhong S."/>
            <person name="Goodwin S.B."/>
            <person name="Grigoriev I.V."/>
        </authorList>
    </citation>
    <scope>NUCLEOTIDE SEQUENCE [LARGE SCALE GENOMIC DNA]</scope>
    <source>
        <strain evidence="2 3">SO2202</strain>
    </source>
</reference>
<feature type="non-terminal residue" evidence="2">
    <location>
        <position position="289"/>
    </location>
</feature>
<name>M3AZY0_SPHMS</name>
<dbReference type="STRING" id="692275.M3AZY0"/>
<dbReference type="HOGENOM" id="CLU_009834_3_1_1"/>
<dbReference type="Proteomes" id="UP000016931">
    <property type="component" value="Unassembled WGS sequence"/>
</dbReference>
<proteinExistence type="predicted"/>
<dbReference type="PANTHER" id="PTHR11941:SF75">
    <property type="entry name" value="ENOYL-COA HYDRATASE_ISOMERASE FAMILY PROTEIN"/>
    <property type="match status" value="1"/>
</dbReference>
<organism evidence="2 3">
    <name type="scientific">Sphaerulina musiva (strain SO2202)</name>
    <name type="common">Poplar stem canker fungus</name>
    <name type="synonym">Septoria musiva</name>
    <dbReference type="NCBI Taxonomy" id="692275"/>
    <lineage>
        <taxon>Eukaryota</taxon>
        <taxon>Fungi</taxon>
        <taxon>Dikarya</taxon>
        <taxon>Ascomycota</taxon>
        <taxon>Pezizomycotina</taxon>
        <taxon>Dothideomycetes</taxon>
        <taxon>Dothideomycetidae</taxon>
        <taxon>Mycosphaerellales</taxon>
        <taxon>Mycosphaerellaceae</taxon>
        <taxon>Sphaerulina</taxon>
    </lineage>
</organism>
<evidence type="ECO:0000256" key="1">
    <source>
        <dbReference type="ARBA" id="ARBA00023026"/>
    </source>
</evidence>
<dbReference type="OMA" id="SIVCTNP"/>
<dbReference type="Gene3D" id="3.90.226.10">
    <property type="entry name" value="2-enoyl-CoA Hydratase, Chain A, domain 1"/>
    <property type="match status" value="1"/>
</dbReference>
<dbReference type="eggNOG" id="ENOG502QS1J">
    <property type="taxonomic scope" value="Eukaryota"/>
</dbReference>
<dbReference type="CDD" id="cd06558">
    <property type="entry name" value="crotonase-like"/>
    <property type="match status" value="1"/>
</dbReference>
<dbReference type="AlphaFoldDB" id="M3AZY0"/>
<evidence type="ECO:0000313" key="2">
    <source>
        <dbReference type="EMBL" id="EMF13087.1"/>
    </source>
</evidence>
<evidence type="ECO:0000313" key="3">
    <source>
        <dbReference type="Proteomes" id="UP000016931"/>
    </source>
</evidence>
<dbReference type="PANTHER" id="PTHR11941">
    <property type="entry name" value="ENOYL-COA HYDRATASE-RELATED"/>
    <property type="match status" value="1"/>
</dbReference>
<dbReference type="EMBL" id="KB456263">
    <property type="protein sequence ID" value="EMF13087.1"/>
    <property type="molecule type" value="Genomic_DNA"/>
</dbReference>
<dbReference type="Pfam" id="PF00378">
    <property type="entry name" value="ECH_1"/>
    <property type="match status" value="1"/>
</dbReference>
<dbReference type="InterPro" id="IPR029045">
    <property type="entry name" value="ClpP/crotonase-like_dom_sf"/>
</dbReference>
<keyword evidence="1" id="KW-0843">Virulence</keyword>